<dbReference type="Proteomes" id="UP000428325">
    <property type="component" value="Chromosome"/>
</dbReference>
<proteinExistence type="predicted"/>
<evidence type="ECO:0000313" key="1">
    <source>
        <dbReference type="EMBL" id="QGX96590.1"/>
    </source>
</evidence>
<gene>
    <name evidence="1" type="ORF">EI982_03685</name>
</gene>
<dbReference type="RefSeq" id="WP_157688179.1">
    <property type="nucleotide sequence ID" value="NZ_CP034345.1"/>
</dbReference>
<dbReference type="OrthoDB" id="204488at2157"/>
<dbReference type="Pfam" id="PF01941">
    <property type="entry name" value="AdoMet_Synthase"/>
    <property type="match status" value="1"/>
</dbReference>
<name>A0A6B9FGH3_9EURY</name>
<sequence>MTERNIHIEEASHKPVESQYTEIVERKGIGHPDSISDGVAEHVARRLSQEYLDRFGRVLHFNTDETQLAAGESAPEYGGGEMQSPIHLLIVGRATKRFEGERIPTESIALDAAREYLAEHIPRLDFGTDIVVDTKLGEGSGDLTGFFREDGPDVPVAMDTSFGVGHAPLTETEQLVLNTERRLNEDYAAENPEIGPDIKIMGNREGDRIVLTVAAAIIDEYVESFEAYKEAVAGVREYVEGIATEYTDREVAVTVNAADEYDSESVYLTVTGTSAEHGDDGSVGRGNRVNGLITPNRSMSIEASSGKNPVNHVGKIYNLLSTEIAQAVVAEVDGIEDLRIRLLSQINTPIDDPQVADAHVVLEDGLTVDEVEADVTSIIDGQLANMTDVTERVINGDLTTF</sequence>
<dbReference type="AlphaFoldDB" id="A0A6B9FGH3"/>
<dbReference type="GeneID" id="43368604"/>
<dbReference type="EC" id="2.5.1.6" evidence="1"/>
<evidence type="ECO:0000313" key="2">
    <source>
        <dbReference type="Proteomes" id="UP000428325"/>
    </source>
</evidence>
<dbReference type="EMBL" id="CP034345">
    <property type="protein sequence ID" value="QGX96590.1"/>
    <property type="molecule type" value="Genomic_DNA"/>
</dbReference>
<dbReference type="Gene3D" id="3.30.300.280">
    <property type="entry name" value="S-adenosylmethionine synthetase, C-terminal domain"/>
    <property type="match status" value="2"/>
</dbReference>
<dbReference type="InterPro" id="IPR042544">
    <property type="entry name" value="AdoMet_synthase_3"/>
</dbReference>
<reference evidence="1 2" key="1">
    <citation type="submission" date="2018-12" db="EMBL/GenBank/DDBJ databases">
        <title>Complete genome sequence of Haloplanus rallus MBLA0036.</title>
        <authorList>
            <person name="Nam Y.-d."/>
            <person name="Kang J."/>
            <person name="Chung W.-H."/>
            <person name="Park Y.S."/>
        </authorList>
    </citation>
    <scope>NUCLEOTIDE SEQUENCE [LARGE SCALE GENOMIC DNA]</scope>
    <source>
        <strain evidence="1 2">MBLA0036</strain>
    </source>
</reference>
<keyword evidence="2" id="KW-1185">Reference proteome</keyword>
<dbReference type="KEGG" id="hra:EI982_03685"/>
<dbReference type="InterPro" id="IPR027790">
    <property type="entry name" value="AdoMet_synthase_2_family"/>
</dbReference>
<organism evidence="1 2">
    <name type="scientific">Haloplanus rallus</name>
    <dbReference type="NCBI Taxonomy" id="1816183"/>
    <lineage>
        <taxon>Archaea</taxon>
        <taxon>Methanobacteriati</taxon>
        <taxon>Methanobacteriota</taxon>
        <taxon>Stenosarchaea group</taxon>
        <taxon>Halobacteria</taxon>
        <taxon>Halobacteriales</taxon>
        <taxon>Haloferacaceae</taxon>
        <taxon>Haloplanus</taxon>
    </lineage>
</organism>
<dbReference type="NCBIfam" id="NF003366">
    <property type="entry name" value="PRK04439.1-5"/>
    <property type="match status" value="1"/>
</dbReference>
<protein>
    <submittedName>
        <fullName evidence="1">Methionine adenosyltransferase</fullName>
        <ecNumber evidence="1">2.5.1.6</ecNumber>
    </submittedName>
</protein>
<dbReference type="PANTHER" id="PTHR36697:SF1">
    <property type="entry name" value="S-ADENOSYLMETHIONINE SYNTHASE"/>
    <property type="match status" value="1"/>
</dbReference>
<keyword evidence="1" id="KW-0808">Transferase</keyword>
<dbReference type="GO" id="GO:0004478">
    <property type="term" value="F:methionine adenosyltransferase activity"/>
    <property type="evidence" value="ECO:0007669"/>
    <property type="project" value="UniProtKB-EC"/>
</dbReference>
<dbReference type="PANTHER" id="PTHR36697">
    <property type="entry name" value="S-ADENOSYLMETHIONINE SYNTHASE"/>
    <property type="match status" value="1"/>
</dbReference>
<accession>A0A6B9FGH3</accession>
<dbReference type="NCBIfam" id="NF003364">
    <property type="entry name" value="PRK04439.1-3"/>
    <property type="match status" value="1"/>
</dbReference>
<dbReference type="Gene3D" id="3.30.300.10">
    <property type="match status" value="1"/>
</dbReference>